<accession>A0A6I5A3Z7</accession>
<name>A0A6I5A3Z7_9BACI</name>
<evidence type="ECO:0000313" key="1">
    <source>
        <dbReference type="EMBL" id="MYL35071.1"/>
    </source>
</evidence>
<protein>
    <submittedName>
        <fullName evidence="1">Flavoprotein</fullName>
    </submittedName>
</protein>
<dbReference type="Proteomes" id="UP000468638">
    <property type="component" value="Unassembled WGS sequence"/>
</dbReference>
<evidence type="ECO:0000313" key="2">
    <source>
        <dbReference type="Proteomes" id="UP000468638"/>
    </source>
</evidence>
<dbReference type="EMBL" id="WMEQ01000014">
    <property type="protein sequence ID" value="MYL35071.1"/>
    <property type="molecule type" value="Genomic_DNA"/>
</dbReference>
<gene>
    <name evidence="1" type="ORF">GLW05_15920</name>
</gene>
<reference evidence="1 2" key="1">
    <citation type="submission" date="2019-11" db="EMBL/GenBank/DDBJ databases">
        <title>Genome sequences of 17 halophilic strains isolated from different environments.</title>
        <authorList>
            <person name="Furrow R.E."/>
        </authorList>
    </citation>
    <scope>NUCLEOTIDE SEQUENCE [LARGE SCALE GENOMIC DNA]</scope>
    <source>
        <strain evidence="1 2">22514_16_FS</strain>
    </source>
</reference>
<dbReference type="AlphaFoldDB" id="A0A6I5A3Z7"/>
<organism evidence="1 2">
    <name type="scientific">Pontibacillus yanchengensis</name>
    <dbReference type="NCBI Taxonomy" id="462910"/>
    <lineage>
        <taxon>Bacteria</taxon>
        <taxon>Bacillati</taxon>
        <taxon>Bacillota</taxon>
        <taxon>Bacilli</taxon>
        <taxon>Bacillales</taxon>
        <taxon>Bacillaceae</taxon>
        <taxon>Pontibacillus</taxon>
    </lineage>
</organism>
<comment type="caution">
    <text evidence="1">The sequence shown here is derived from an EMBL/GenBank/DDBJ whole genome shotgun (WGS) entry which is preliminary data.</text>
</comment>
<dbReference type="OrthoDB" id="2454203at2"/>
<sequence length="139" mass="16164">MLSTFRESLEHFKQIWRESSLEELKQVMSMDYQAREVRGDEIVDFGYDQSIMGWEQGFDYVGGTENVEWDIKEVGVLPLKEEECMAILSATIRQDGTSLETANLFFHTFQQNEEGDWKLVRSYIEAGITKENIHSLQVT</sequence>
<proteinExistence type="predicted"/>